<organism evidence="1 2">
    <name type="scientific">Parelaphostrongylus tenuis</name>
    <name type="common">Meningeal worm</name>
    <dbReference type="NCBI Taxonomy" id="148309"/>
    <lineage>
        <taxon>Eukaryota</taxon>
        <taxon>Metazoa</taxon>
        <taxon>Ecdysozoa</taxon>
        <taxon>Nematoda</taxon>
        <taxon>Chromadorea</taxon>
        <taxon>Rhabditida</taxon>
        <taxon>Rhabditina</taxon>
        <taxon>Rhabditomorpha</taxon>
        <taxon>Strongyloidea</taxon>
        <taxon>Metastrongylidae</taxon>
        <taxon>Parelaphostrongylus</taxon>
    </lineage>
</organism>
<evidence type="ECO:0000313" key="1">
    <source>
        <dbReference type="EMBL" id="KAJ1369189.1"/>
    </source>
</evidence>
<dbReference type="AlphaFoldDB" id="A0AAD5R4A2"/>
<comment type="caution">
    <text evidence="1">The sequence shown here is derived from an EMBL/GenBank/DDBJ whole genome shotgun (WGS) entry which is preliminary data.</text>
</comment>
<keyword evidence="2" id="KW-1185">Reference proteome</keyword>
<dbReference type="Proteomes" id="UP001196413">
    <property type="component" value="Unassembled WGS sequence"/>
</dbReference>
<reference evidence="1" key="1">
    <citation type="submission" date="2021-06" db="EMBL/GenBank/DDBJ databases">
        <title>Parelaphostrongylus tenuis whole genome reference sequence.</title>
        <authorList>
            <person name="Garwood T.J."/>
            <person name="Larsen P.A."/>
            <person name="Fountain-Jones N.M."/>
            <person name="Garbe J.R."/>
            <person name="Macchietto M.G."/>
            <person name="Kania S.A."/>
            <person name="Gerhold R.W."/>
            <person name="Richards J.E."/>
            <person name="Wolf T.M."/>
        </authorList>
    </citation>
    <scope>NUCLEOTIDE SEQUENCE</scope>
    <source>
        <strain evidence="1">MNPRO001-30</strain>
        <tissue evidence="1">Meninges</tissue>
    </source>
</reference>
<evidence type="ECO:0000313" key="2">
    <source>
        <dbReference type="Proteomes" id="UP001196413"/>
    </source>
</evidence>
<dbReference type="Gene3D" id="3.30.470.30">
    <property type="entry name" value="DNA ligase/mRNA capping enzyme"/>
    <property type="match status" value="1"/>
</dbReference>
<protein>
    <submittedName>
        <fullName evidence="1">Uncharacterized protein</fullName>
    </submittedName>
</protein>
<dbReference type="Gene3D" id="3.90.190.10">
    <property type="entry name" value="Protein tyrosine phosphatase superfamily"/>
    <property type="match status" value="1"/>
</dbReference>
<proteinExistence type="predicted"/>
<sequence>MVVARDWAVDCAVLTFAKERPCGIYKQDYLVDLFERYGDADDCLEAPSKPSWEYGDAVGFDDTTEASTSVSHEDAEAENETGGPSILIDIKKITPKTTVKRRDRVPTCNFLSNGPVTEWWRTCGSRDVGEAKTPGKKFMDGLVKGAVLVTDSLKKKMLQGKIRELCGAKRDGFPGLQPVSLERFS</sequence>
<dbReference type="InterPro" id="IPR029021">
    <property type="entry name" value="Prot-tyrosine_phosphatase-like"/>
</dbReference>
<accession>A0AAD5R4A2</accession>
<dbReference type="EMBL" id="JAHQIW010006440">
    <property type="protein sequence ID" value="KAJ1369189.1"/>
    <property type="molecule type" value="Genomic_DNA"/>
</dbReference>
<gene>
    <name evidence="1" type="ORF">KIN20_030596</name>
</gene>
<name>A0AAD5R4A2_PARTN</name>